<dbReference type="EMBL" id="CM042058">
    <property type="protein sequence ID" value="KAI3685336.1"/>
    <property type="molecule type" value="Genomic_DNA"/>
</dbReference>
<organism evidence="1 2">
    <name type="scientific">Arctium lappa</name>
    <name type="common">Greater burdock</name>
    <name type="synonym">Lappa major</name>
    <dbReference type="NCBI Taxonomy" id="4217"/>
    <lineage>
        <taxon>Eukaryota</taxon>
        <taxon>Viridiplantae</taxon>
        <taxon>Streptophyta</taxon>
        <taxon>Embryophyta</taxon>
        <taxon>Tracheophyta</taxon>
        <taxon>Spermatophyta</taxon>
        <taxon>Magnoliopsida</taxon>
        <taxon>eudicotyledons</taxon>
        <taxon>Gunneridae</taxon>
        <taxon>Pentapetalae</taxon>
        <taxon>asterids</taxon>
        <taxon>campanulids</taxon>
        <taxon>Asterales</taxon>
        <taxon>Asteraceae</taxon>
        <taxon>Carduoideae</taxon>
        <taxon>Cardueae</taxon>
        <taxon>Arctiinae</taxon>
        <taxon>Arctium</taxon>
    </lineage>
</organism>
<accession>A0ACB8YJB9</accession>
<evidence type="ECO:0000313" key="1">
    <source>
        <dbReference type="EMBL" id="KAI3685336.1"/>
    </source>
</evidence>
<gene>
    <name evidence="1" type="ORF">L6452_34578</name>
</gene>
<comment type="caution">
    <text evidence="1">The sequence shown here is derived from an EMBL/GenBank/DDBJ whole genome shotgun (WGS) entry which is preliminary data.</text>
</comment>
<proteinExistence type="predicted"/>
<reference evidence="2" key="1">
    <citation type="journal article" date="2022" name="Mol. Ecol. Resour.">
        <title>The genomes of chicory, endive, great burdock and yacon provide insights into Asteraceae palaeo-polyploidization history and plant inulin production.</title>
        <authorList>
            <person name="Fan W."/>
            <person name="Wang S."/>
            <person name="Wang H."/>
            <person name="Wang A."/>
            <person name="Jiang F."/>
            <person name="Liu H."/>
            <person name="Zhao H."/>
            <person name="Xu D."/>
            <person name="Zhang Y."/>
        </authorList>
    </citation>
    <scope>NUCLEOTIDE SEQUENCE [LARGE SCALE GENOMIC DNA]</scope>
    <source>
        <strain evidence="2">cv. Niubang</strain>
    </source>
</reference>
<name>A0ACB8YJB9_ARCLA</name>
<keyword evidence="2" id="KW-1185">Reference proteome</keyword>
<sequence length="85" mass="8887">MSWDVEFVGEIGPAEEAVGDHEGDRSLEVVEGLFEVGFDEFCARDEGEEEGHGGEFFGAFDAGGDVLREGEGDDGGGGVGEATKM</sequence>
<protein>
    <submittedName>
        <fullName evidence="1">Uncharacterized protein</fullName>
    </submittedName>
</protein>
<evidence type="ECO:0000313" key="2">
    <source>
        <dbReference type="Proteomes" id="UP001055879"/>
    </source>
</evidence>
<reference evidence="1 2" key="2">
    <citation type="journal article" date="2022" name="Mol. Ecol. Resour.">
        <title>The genomes of chicory, endive, great burdock and yacon provide insights into Asteraceae paleo-polyploidization history and plant inulin production.</title>
        <authorList>
            <person name="Fan W."/>
            <person name="Wang S."/>
            <person name="Wang H."/>
            <person name="Wang A."/>
            <person name="Jiang F."/>
            <person name="Liu H."/>
            <person name="Zhao H."/>
            <person name="Xu D."/>
            <person name="Zhang Y."/>
        </authorList>
    </citation>
    <scope>NUCLEOTIDE SEQUENCE [LARGE SCALE GENOMIC DNA]</scope>
    <source>
        <strain evidence="2">cv. Niubang</strain>
    </source>
</reference>
<dbReference type="Proteomes" id="UP001055879">
    <property type="component" value="Linkage Group LG12"/>
</dbReference>